<evidence type="ECO:0000313" key="5">
    <source>
        <dbReference type="Proteomes" id="UP001521184"/>
    </source>
</evidence>
<dbReference type="Pfam" id="PF00120">
    <property type="entry name" value="Gln-synt_C"/>
    <property type="match status" value="1"/>
</dbReference>
<name>A0ABR3TCB0_9PEZI</name>
<evidence type="ECO:0000259" key="3">
    <source>
        <dbReference type="Pfam" id="PF00120"/>
    </source>
</evidence>
<gene>
    <name evidence="4" type="ORF">SLS58_009517</name>
</gene>
<feature type="domain" description="GS catalytic" evidence="3">
    <location>
        <begin position="36"/>
        <end position="80"/>
    </location>
</feature>
<dbReference type="Gene3D" id="3.30.590.10">
    <property type="entry name" value="Glutamine synthetase/guanido kinase, catalytic domain"/>
    <property type="match status" value="1"/>
</dbReference>
<reference evidence="4 5" key="1">
    <citation type="journal article" date="2023" name="Plant Dis.">
        <title>First Report of Diplodia intermedia Causing Canker and Dieback Diseases on Apple Trees in Canada.</title>
        <authorList>
            <person name="Ellouze W."/>
            <person name="Ilyukhin E."/>
            <person name="Sulman M."/>
            <person name="Ali S."/>
        </authorList>
    </citation>
    <scope>NUCLEOTIDE SEQUENCE [LARGE SCALE GENOMIC DNA]</scope>
    <source>
        <strain evidence="4 5">M45-28</strain>
    </source>
</reference>
<comment type="caution">
    <text evidence="4">The sequence shown here is derived from an EMBL/GenBank/DDBJ whole genome shotgun (WGS) entry which is preliminary data.</text>
</comment>
<dbReference type="SUPFAM" id="SSF55931">
    <property type="entry name" value="Glutamine synthetase/guanido kinase"/>
    <property type="match status" value="1"/>
</dbReference>
<protein>
    <recommendedName>
        <fullName evidence="3">GS catalytic domain-containing protein</fullName>
    </recommendedName>
</protein>
<dbReference type="InterPro" id="IPR008146">
    <property type="entry name" value="Gln_synth_cat_dom"/>
</dbReference>
<comment type="similarity">
    <text evidence="1">Belongs to the glutamine synthetase family.</text>
</comment>
<keyword evidence="5" id="KW-1185">Reference proteome</keyword>
<dbReference type="InterPro" id="IPR014746">
    <property type="entry name" value="Gln_synth/guanido_kin_cat_dom"/>
</dbReference>
<evidence type="ECO:0000256" key="1">
    <source>
        <dbReference type="RuleBase" id="RU000384"/>
    </source>
</evidence>
<feature type="region of interest" description="Disordered" evidence="2">
    <location>
        <begin position="1"/>
        <end position="34"/>
    </location>
</feature>
<sequence>MADKASLFKHAFPLLSPPSPKPTSRVPTNSPGPHHRYLTKSLGALHGTTPTFMAKPSAALPGNSGHIQLSLTSRSTGQNLSFNCFLDPTCSVSDHACSPACACPKWGSRMNEP</sequence>
<proteinExistence type="inferred from homology"/>
<organism evidence="4 5">
    <name type="scientific">Diplodia intermedia</name>
    <dbReference type="NCBI Taxonomy" id="856260"/>
    <lineage>
        <taxon>Eukaryota</taxon>
        <taxon>Fungi</taxon>
        <taxon>Dikarya</taxon>
        <taxon>Ascomycota</taxon>
        <taxon>Pezizomycotina</taxon>
        <taxon>Dothideomycetes</taxon>
        <taxon>Dothideomycetes incertae sedis</taxon>
        <taxon>Botryosphaeriales</taxon>
        <taxon>Botryosphaeriaceae</taxon>
        <taxon>Diplodia</taxon>
    </lineage>
</organism>
<accession>A0ABR3TCB0</accession>
<evidence type="ECO:0000313" key="4">
    <source>
        <dbReference type="EMBL" id="KAL1636991.1"/>
    </source>
</evidence>
<evidence type="ECO:0000256" key="2">
    <source>
        <dbReference type="SAM" id="MobiDB-lite"/>
    </source>
</evidence>
<dbReference type="EMBL" id="JAKEKT020000094">
    <property type="protein sequence ID" value="KAL1636991.1"/>
    <property type="molecule type" value="Genomic_DNA"/>
</dbReference>
<dbReference type="Proteomes" id="UP001521184">
    <property type="component" value="Unassembled WGS sequence"/>
</dbReference>